<keyword evidence="3" id="KW-0808">Transferase</keyword>
<dbReference type="EMBL" id="JBEDUW010000006">
    <property type="protein sequence ID" value="KAK9919355.1"/>
    <property type="molecule type" value="Genomic_DNA"/>
</dbReference>
<gene>
    <name evidence="16" type="ORF">M0R45_027953</name>
</gene>
<keyword evidence="11" id="KW-0325">Glycoprotein</keyword>
<reference evidence="16 17" key="1">
    <citation type="journal article" date="2023" name="G3 (Bethesda)">
        <title>A chromosome-length genome assembly and annotation of blackberry (Rubus argutus, cv. 'Hillquist').</title>
        <authorList>
            <person name="Bruna T."/>
            <person name="Aryal R."/>
            <person name="Dudchenko O."/>
            <person name="Sargent D.J."/>
            <person name="Mead D."/>
            <person name="Buti M."/>
            <person name="Cavallini A."/>
            <person name="Hytonen T."/>
            <person name="Andres J."/>
            <person name="Pham M."/>
            <person name="Weisz D."/>
            <person name="Mascagni F."/>
            <person name="Usai G."/>
            <person name="Natali L."/>
            <person name="Bassil N."/>
            <person name="Fernandez G.E."/>
            <person name="Lomsadze A."/>
            <person name="Armour M."/>
            <person name="Olukolu B."/>
            <person name="Poorten T."/>
            <person name="Britton C."/>
            <person name="Davik J."/>
            <person name="Ashrafi H."/>
            <person name="Aiden E.L."/>
            <person name="Borodovsky M."/>
            <person name="Worthington M."/>
        </authorList>
    </citation>
    <scope>NUCLEOTIDE SEQUENCE [LARGE SCALE GENOMIC DNA]</scope>
    <source>
        <strain evidence="16">PI 553951</strain>
    </source>
</reference>
<dbReference type="PROSITE" id="PS00107">
    <property type="entry name" value="PROTEIN_KINASE_ATP"/>
    <property type="match status" value="1"/>
</dbReference>
<evidence type="ECO:0000256" key="2">
    <source>
        <dbReference type="ARBA" id="ARBA00022527"/>
    </source>
</evidence>
<evidence type="ECO:0000256" key="11">
    <source>
        <dbReference type="ARBA" id="ARBA00023180"/>
    </source>
</evidence>
<evidence type="ECO:0000256" key="9">
    <source>
        <dbReference type="ARBA" id="ARBA00022989"/>
    </source>
</evidence>
<keyword evidence="10 14" id="KW-0472">Membrane</keyword>
<keyword evidence="5" id="KW-0732">Signal</keyword>
<name>A0AAW1W359_RUBAR</name>
<evidence type="ECO:0000256" key="7">
    <source>
        <dbReference type="ARBA" id="ARBA00022777"/>
    </source>
</evidence>
<evidence type="ECO:0000256" key="13">
    <source>
        <dbReference type="SAM" id="MobiDB-lite"/>
    </source>
</evidence>
<dbReference type="PROSITE" id="PS50011">
    <property type="entry name" value="PROTEIN_KINASE_DOM"/>
    <property type="match status" value="1"/>
</dbReference>
<dbReference type="InterPro" id="IPR008271">
    <property type="entry name" value="Ser/Thr_kinase_AS"/>
</dbReference>
<keyword evidence="9 14" id="KW-1133">Transmembrane helix</keyword>
<dbReference type="Gene3D" id="3.30.200.20">
    <property type="entry name" value="Phosphorylase Kinase, domain 1"/>
    <property type="match status" value="1"/>
</dbReference>
<dbReference type="GO" id="GO:0030247">
    <property type="term" value="F:polysaccharide binding"/>
    <property type="evidence" value="ECO:0007669"/>
    <property type="project" value="InterPro"/>
</dbReference>
<feature type="domain" description="Protein kinase" evidence="15">
    <location>
        <begin position="385"/>
        <end position="671"/>
    </location>
</feature>
<evidence type="ECO:0000313" key="17">
    <source>
        <dbReference type="Proteomes" id="UP001457282"/>
    </source>
</evidence>
<dbReference type="InterPro" id="IPR000719">
    <property type="entry name" value="Prot_kinase_dom"/>
</dbReference>
<evidence type="ECO:0000313" key="16">
    <source>
        <dbReference type="EMBL" id="KAK9919355.1"/>
    </source>
</evidence>
<dbReference type="SUPFAM" id="SSF56112">
    <property type="entry name" value="Protein kinase-like (PK-like)"/>
    <property type="match status" value="1"/>
</dbReference>
<feature type="binding site" evidence="12">
    <location>
        <position position="414"/>
    </location>
    <ligand>
        <name>ATP</name>
        <dbReference type="ChEBI" id="CHEBI:30616"/>
    </ligand>
</feature>
<dbReference type="InterPro" id="IPR011009">
    <property type="entry name" value="Kinase-like_dom_sf"/>
</dbReference>
<keyword evidence="8 12" id="KW-0067">ATP-binding</keyword>
<sequence>MDQNKLHLNVKQIQKEEVNGPTTYKAETGIPVNCSRVNMYVQLLLLLIILLPIISLPISKAAADDHDNCPISNCSDSGPVIRFPFRLRQDPLHCGHPDFEVFCSSFNNKTMMKLSSSSGLFTIKSINYQRKRFRVYDADGCLPKRLLNFTVSSSLIQLPSYYTDLTLCSFPQLDYYQYYLDEPYCNFTLLNCSTTQNFSTGSSHYMPIRCLSVPGHHQVLAFPSSSTINDLPLAVSACSTLITHFSLPLQRVSRTSVGCEVDSELLLEWEPLEFPACQNCTEERKSYCRFNGKRNQMECYSYPQYPQDPQYPHRKRKGTRSIAIGVTMACFLLISAAVVVIFYYMKQSNTIEQKENQINIEKFLDDHKSHVPTRYSYADIKKMTNGFKRKLGEGGFGSVFRGKLPSNGVLVAVKVLKDSKGNGEDFVNEVGTIGRIHHVNVVRLLGFSAEGGKRALIYELMPNSSLEKFISSARSSNTPFDWEKLHRIIIGIAKRIEYLHQGCDQRILHFDIKPHNILLDHDFNPKISDFGLAKLYSKEESIISMTAARGTVGYIAPEVFNGNFGTVSYKSDVYSFGMLVLEIIGARKESALTSNNSQVYLPELIYKCLIQGEELDSELGDCGDAQIAKRLAIVALRCIQWYPVNRPSMKGAVRMLEGTSESLIMPPNPFASTSRTEPTTPLST</sequence>
<evidence type="ECO:0000256" key="6">
    <source>
        <dbReference type="ARBA" id="ARBA00022741"/>
    </source>
</evidence>
<dbReference type="GO" id="GO:0004674">
    <property type="term" value="F:protein serine/threonine kinase activity"/>
    <property type="evidence" value="ECO:0007669"/>
    <property type="project" value="UniProtKB-KW"/>
</dbReference>
<organism evidence="16 17">
    <name type="scientific">Rubus argutus</name>
    <name type="common">Southern blackberry</name>
    <dbReference type="NCBI Taxonomy" id="59490"/>
    <lineage>
        <taxon>Eukaryota</taxon>
        <taxon>Viridiplantae</taxon>
        <taxon>Streptophyta</taxon>
        <taxon>Embryophyta</taxon>
        <taxon>Tracheophyta</taxon>
        <taxon>Spermatophyta</taxon>
        <taxon>Magnoliopsida</taxon>
        <taxon>eudicotyledons</taxon>
        <taxon>Gunneridae</taxon>
        <taxon>Pentapetalae</taxon>
        <taxon>rosids</taxon>
        <taxon>fabids</taxon>
        <taxon>Rosales</taxon>
        <taxon>Rosaceae</taxon>
        <taxon>Rosoideae</taxon>
        <taxon>Rosoideae incertae sedis</taxon>
        <taxon>Rubus</taxon>
    </lineage>
</organism>
<proteinExistence type="predicted"/>
<dbReference type="Proteomes" id="UP001457282">
    <property type="component" value="Unassembled WGS sequence"/>
</dbReference>
<feature type="transmembrane region" description="Helical" evidence="14">
    <location>
        <begin position="322"/>
        <end position="345"/>
    </location>
</feature>
<evidence type="ECO:0000256" key="8">
    <source>
        <dbReference type="ARBA" id="ARBA00022840"/>
    </source>
</evidence>
<dbReference type="InterPro" id="IPR045874">
    <property type="entry name" value="LRK10/LRL21-25-like"/>
</dbReference>
<comment type="caution">
    <text evidence="16">The sequence shown here is derived from an EMBL/GenBank/DDBJ whole genome shotgun (WGS) entry which is preliminary data.</text>
</comment>
<keyword evidence="2" id="KW-0723">Serine/threonine-protein kinase</keyword>
<evidence type="ECO:0000256" key="3">
    <source>
        <dbReference type="ARBA" id="ARBA00022679"/>
    </source>
</evidence>
<dbReference type="FunFam" id="1.10.510.10:FF:000590">
    <property type="entry name" value="PR5-like receptor kinase"/>
    <property type="match status" value="1"/>
</dbReference>
<comment type="subcellular location">
    <subcellularLocation>
        <location evidence="1">Membrane</location>
        <topology evidence="1">Single-pass type I membrane protein</topology>
    </subcellularLocation>
</comment>
<dbReference type="FunFam" id="3.30.200.20:FF:000178">
    <property type="entry name" value="serine/threonine-protein kinase PBS1-like"/>
    <property type="match status" value="1"/>
</dbReference>
<evidence type="ECO:0000256" key="5">
    <source>
        <dbReference type="ARBA" id="ARBA00022729"/>
    </source>
</evidence>
<dbReference type="PROSITE" id="PS00108">
    <property type="entry name" value="PROTEIN_KINASE_ST"/>
    <property type="match status" value="1"/>
</dbReference>
<evidence type="ECO:0000256" key="4">
    <source>
        <dbReference type="ARBA" id="ARBA00022692"/>
    </source>
</evidence>
<dbReference type="Gene3D" id="1.10.510.10">
    <property type="entry name" value="Transferase(Phosphotransferase) domain 1"/>
    <property type="match status" value="1"/>
</dbReference>
<evidence type="ECO:0000256" key="14">
    <source>
        <dbReference type="SAM" id="Phobius"/>
    </source>
</evidence>
<dbReference type="Pfam" id="PF13947">
    <property type="entry name" value="GUB_WAK_bind"/>
    <property type="match status" value="1"/>
</dbReference>
<keyword evidence="4 14" id="KW-0812">Transmembrane</keyword>
<protein>
    <recommendedName>
        <fullName evidence="15">Protein kinase domain-containing protein</fullName>
    </recommendedName>
</protein>
<dbReference type="InterPro" id="IPR025287">
    <property type="entry name" value="WAK_GUB"/>
</dbReference>
<dbReference type="SMART" id="SM00220">
    <property type="entry name" value="S_TKc"/>
    <property type="match status" value="1"/>
</dbReference>
<dbReference type="GO" id="GO:0005524">
    <property type="term" value="F:ATP binding"/>
    <property type="evidence" value="ECO:0007669"/>
    <property type="project" value="UniProtKB-UniRule"/>
</dbReference>
<keyword evidence="6 12" id="KW-0547">Nucleotide-binding</keyword>
<evidence type="ECO:0000259" key="15">
    <source>
        <dbReference type="PROSITE" id="PS50011"/>
    </source>
</evidence>
<dbReference type="Pfam" id="PF00069">
    <property type="entry name" value="Pkinase"/>
    <property type="match status" value="1"/>
</dbReference>
<evidence type="ECO:0000256" key="10">
    <source>
        <dbReference type="ARBA" id="ARBA00023136"/>
    </source>
</evidence>
<feature type="transmembrane region" description="Helical" evidence="14">
    <location>
        <begin position="39"/>
        <end position="58"/>
    </location>
</feature>
<evidence type="ECO:0000256" key="12">
    <source>
        <dbReference type="PROSITE-ProRule" id="PRU10141"/>
    </source>
</evidence>
<dbReference type="GO" id="GO:0016020">
    <property type="term" value="C:membrane"/>
    <property type="evidence" value="ECO:0007669"/>
    <property type="project" value="UniProtKB-SubCell"/>
</dbReference>
<dbReference type="InterPro" id="IPR017441">
    <property type="entry name" value="Protein_kinase_ATP_BS"/>
</dbReference>
<keyword evidence="7" id="KW-0418">Kinase</keyword>
<feature type="region of interest" description="Disordered" evidence="13">
    <location>
        <begin position="665"/>
        <end position="684"/>
    </location>
</feature>
<feature type="compositionally biased region" description="Polar residues" evidence="13">
    <location>
        <begin position="670"/>
        <end position="684"/>
    </location>
</feature>
<dbReference type="PANTHER" id="PTHR27009">
    <property type="entry name" value="RUST RESISTANCE KINASE LR10-RELATED"/>
    <property type="match status" value="1"/>
</dbReference>
<evidence type="ECO:0000256" key="1">
    <source>
        <dbReference type="ARBA" id="ARBA00004479"/>
    </source>
</evidence>
<keyword evidence="17" id="KW-1185">Reference proteome</keyword>
<accession>A0AAW1W359</accession>
<dbReference type="AlphaFoldDB" id="A0AAW1W359"/>